<dbReference type="GO" id="GO:0005829">
    <property type="term" value="C:cytosol"/>
    <property type="evidence" value="ECO:0007669"/>
    <property type="project" value="TreeGrafter"/>
</dbReference>
<evidence type="ECO:0000313" key="2">
    <source>
        <dbReference type="Proteomes" id="UP000245412"/>
    </source>
</evidence>
<keyword evidence="2" id="KW-1185">Reference proteome</keyword>
<proteinExistence type="predicted"/>
<dbReference type="InterPro" id="IPR018211">
    <property type="entry name" value="ADH_Fe_CS"/>
</dbReference>
<dbReference type="InterPro" id="IPR004375">
    <property type="entry name" value="NanQ/TabA/YiaL"/>
</dbReference>
<dbReference type="GO" id="GO:0046872">
    <property type="term" value="F:metal ion binding"/>
    <property type="evidence" value="ECO:0007669"/>
    <property type="project" value="InterPro"/>
</dbReference>
<dbReference type="PANTHER" id="PTHR34986">
    <property type="entry name" value="EVOLVED BETA-GALACTOSIDASE SUBUNIT BETA"/>
    <property type="match status" value="1"/>
</dbReference>
<comment type="caution">
    <text evidence="1">The sequence shown here is derived from an EMBL/GenBank/DDBJ whole genome shotgun (WGS) entry which is preliminary data.</text>
</comment>
<dbReference type="SUPFAM" id="SSF51197">
    <property type="entry name" value="Clavaminate synthase-like"/>
    <property type="match status" value="1"/>
</dbReference>
<reference evidence="1 2" key="1">
    <citation type="submission" date="2018-05" db="EMBL/GenBank/DDBJ databases">
        <authorList>
            <person name="Goeker M."/>
            <person name="Huntemann M."/>
            <person name="Clum A."/>
            <person name="Pillay M."/>
            <person name="Palaniappan K."/>
            <person name="Varghese N."/>
            <person name="Mikhailova N."/>
            <person name="Stamatis D."/>
            <person name="Reddy T."/>
            <person name="Daum C."/>
            <person name="Shapiro N."/>
            <person name="Ivanova N."/>
            <person name="Kyrpides N."/>
            <person name="Woyke T."/>
        </authorList>
    </citation>
    <scope>NUCLEOTIDE SEQUENCE [LARGE SCALE GENOMIC DNA]</scope>
    <source>
        <strain evidence="1 2">DSM 26524</strain>
    </source>
</reference>
<dbReference type="PANTHER" id="PTHR34986:SF1">
    <property type="entry name" value="PROTEIN YIAL"/>
    <property type="match status" value="1"/>
</dbReference>
<protein>
    <submittedName>
        <fullName evidence="1">YhcH/YjgK/YiaL family protein</fullName>
    </submittedName>
</protein>
<dbReference type="NCBIfam" id="TIGR00022">
    <property type="entry name" value="YhcH/YjgK/YiaL family protein"/>
    <property type="match status" value="1"/>
</dbReference>
<dbReference type="Gene3D" id="2.60.120.370">
    <property type="entry name" value="YhcH/YjgK/YiaL"/>
    <property type="match status" value="1"/>
</dbReference>
<evidence type="ECO:0000313" key="1">
    <source>
        <dbReference type="EMBL" id="PWJ73484.1"/>
    </source>
</evidence>
<dbReference type="Pfam" id="PF04074">
    <property type="entry name" value="DUF386"/>
    <property type="match status" value="1"/>
</dbReference>
<accession>A0AB73T0S0</accession>
<dbReference type="GO" id="GO:0016491">
    <property type="term" value="F:oxidoreductase activity"/>
    <property type="evidence" value="ECO:0007669"/>
    <property type="project" value="InterPro"/>
</dbReference>
<organism evidence="1 2">
    <name type="scientific">Murimonas intestini</name>
    <dbReference type="NCBI Taxonomy" id="1337051"/>
    <lineage>
        <taxon>Bacteria</taxon>
        <taxon>Bacillati</taxon>
        <taxon>Bacillota</taxon>
        <taxon>Clostridia</taxon>
        <taxon>Lachnospirales</taxon>
        <taxon>Lachnospiraceae</taxon>
        <taxon>Murimonas</taxon>
    </lineage>
</organism>
<dbReference type="PROSITE" id="PS00913">
    <property type="entry name" value="ADH_IRON_1"/>
    <property type="match status" value="1"/>
</dbReference>
<dbReference type="RefSeq" id="WP_109747668.1">
    <property type="nucleotide sequence ID" value="NZ_JANKBI010000013.1"/>
</dbReference>
<sequence>MIYDKITNIGRYKGISHWLDIAVAFIEENDLAGLPDGRTAISGDDVFANVMEAEAGGGAGSYEIHKRYMDIQIDIEGTEIIRIGSPLKGAAGEFNAETDFGTIECEEASSCIMGEGRFIICMAGEPHMPGVAALPDRHLKKCVIKVSACREGSEEES</sequence>
<dbReference type="InterPro" id="IPR037012">
    <property type="entry name" value="NanQ/TabA/YiaL_sf"/>
</dbReference>
<dbReference type="AlphaFoldDB" id="A0AB73T0S0"/>
<dbReference type="EMBL" id="QGGY01000012">
    <property type="protein sequence ID" value="PWJ73484.1"/>
    <property type="molecule type" value="Genomic_DNA"/>
</dbReference>
<name>A0AB73T0S0_9FIRM</name>
<dbReference type="Proteomes" id="UP000245412">
    <property type="component" value="Unassembled WGS sequence"/>
</dbReference>
<gene>
    <name evidence="1" type="ORF">C7383_11259</name>
</gene>